<comment type="caution">
    <text evidence="4">The sequence shown here is derived from an EMBL/GenBank/DDBJ whole genome shotgun (WGS) entry which is preliminary data.</text>
</comment>
<dbReference type="Gene3D" id="3.30.200.20">
    <property type="entry name" value="Phosphorylase Kinase, domain 1"/>
    <property type="match status" value="1"/>
</dbReference>
<dbReference type="EMBL" id="CAXHTA020000017">
    <property type="protein sequence ID" value="CAL5227300.1"/>
    <property type="molecule type" value="Genomic_DNA"/>
</dbReference>
<reference evidence="4 5" key="1">
    <citation type="submission" date="2024-06" db="EMBL/GenBank/DDBJ databases">
        <authorList>
            <person name="Kraege A."/>
            <person name="Thomma B."/>
        </authorList>
    </citation>
    <scope>NUCLEOTIDE SEQUENCE [LARGE SCALE GENOMIC DNA]</scope>
</reference>
<keyword evidence="3" id="KW-0418">Kinase</keyword>
<comment type="catalytic activity">
    <reaction evidence="2">
        <text>N(6)-D-ribulosyl-L-lysyl-[protein] + ATP = N(6)-(3-O-phospho-D-ribulosyl)-L-lysyl-[protein] + ADP + H(+)</text>
        <dbReference type="Rhea" id="RHEA:48432"/>
        <dbReference type="Rhea" id="RHEA-COMP:12103"/>
        <dbReference type="Rhea" id="RHEA-COMP:12104"/>
        <dbReference type="ChEBI" id="CHEBI:15378"/>
        <dbReference type="ChEBI" id="CHEBI:30616"/>
        <dbReference type="ChEBI" id="CHEBI:90418"/>
        <dbReference type="ChEBI" id="CHEBI:90420"/>
        <dbReference type="ChEBI" id="CHEBI:456216"/>
        <dbReference type="EC" id="2.7.1.172"/>
    </reaction>
    <physiologicalReaction direction="left-to-right" evidence="2">
        <dbReference type="Rhea" id="RHEA:48433"/>
    </physiologicalReaction>
</comment>
<comment type="similarity">
    <text evidence="3">Belongs to the fructosamine kinase family.</text>
</comment>
<protein>
    <recommendedName>
        <fullName evidence="1">protein-ribulosamine 3-kinase</fullName>
        <ecNumber evidence="1">2.7.1.172</ecNumber>
    </recommendedName>
</protein>
<gene>
    <name evidence="4" type="primary">g10235</name>
    <name evidence="4" type="ORF">VP750_LOCUS9206</name>
</gene>
<keyword evidence="5" id="KW-1185">Reference proteome</keyword>
<accession>A0ABP1G4W6</accession>
<dbReference type="EC" id="2.7.1.172" evidence="1"/>
<evidence type="ECO:0000313" key="5">
    <source>
        <dbReference type="Proteomes" id="UP001497392"/>
    </source>
</evidence>
<proteinExistence type="inferred from homology"/>
<name>A0ABP1G4W6_9CHLO</name>
<evidence type="ECO:0000256" key="3">
    <source>
        <dbReference type="PIRNR" id="PIRNR006221"/>
    </source>
</evidence>
<evidence type="ECO:0000313" key="4">
    <source>
        <dbReference type="EMBL" id="CAL5227300.1"/>
    </source>
</evidence>
<evidence type="ECO:0000256" key="2">
    <source>
        <dbReference type="ARBA" id="ARBA00048655"/>
    </source>
</evidence>
<sequence>MRSSSKASTVQCGIDGWIEQNLDSGRVVSRNQVSSSSWSSASVYTTDSGTKYFVKQSKAGADDGMFKGEALGLQAMYGTHTLRIPKVFHYGQLADAPGGRGLGGGGYFIVMEHLNFTGRASQEELGRGLAQMHLAEPTEDNAKQGKFGFPVDNTIGGNPQPNGWMDNWVDFYRERRLRHMLRLVNDSRLTDMGERVAKNMDKMFEGVKVKPSLLHGDLWSGNLSVVEGGQWAILDPACYYGHHEADFGMQWCAGFSGPFWQAYHEVIPKDPGFEDRKQLYMLYHYLNHTSLFGGMYKGSAESILRHLSTQQKRLPETYKIASRQAAPSLALVGSSLVHDRGPPYSHTT</sequence>
<dbReference type="PIRSF" id="PIRSF006221">
    <property type="entry name" value="Ketosamine-3-kinase"/>
    <property type="match status" value="1"/>
</dbReference>
<dbReference type="PANTHER" id="PTHR12149">
    <property type="entry name" value="FRUCTOSAMINE 3 KINASE-RELATED PROTEIN"/>
    <property type="match status" value="1"/>
</dbReference>
<dbReference type="Proteomes" id="UP001497392">
    <property type="component" value="Unassembled WGS sequence"/>
</dbReference>
<dbReference type="Gene3D" id="3.90.1200.10">
    <property type="match status" value="1"/>
</dbReference>
<evidence type="ECO:0000256" key="1">
    <source>
        <dbReference type="ARBA" id="ARBA00011961"/>
    </source>
</evidence>
<dbReference type="Pfam" id="PF03881">
    <property type="entry name" value="Fructosamin_kin"/>
    <property type="match status" value="1"/>
</dbReference>
<keyword evidence="3" id="KW-0808">Transferase</keyword>
<dbReference type="InterPro" id="IPR011009">
    <property type="entry name" value="Kinase-like_dom_sf"/>
</dbReference>
<organism evidence="4 5">
    <name type="scientific">Coccomyxa viridis</name>
    <dbReference type="NCBI Taxonomy" id="1274662"/>
    <lineage>
        <taxon>Eukaryota</taxon>
        <taxon>Viridiplantae</taxon>
        <taxon>Chlorophyta</taxon>
        <taxon>core chlorophytes</taxon>
        <taxon>Trebouxiophyceae</taxon>
        <taxon>Trebouxiophyceae incertae sedis</taxon>
        <taxon>Coccomyxaceae</taxon>
        <taxon>Coccomyxa</taxon>
    </lineage>
</organism>
<dbReference type="SUPFAM" id="SSF56112">
    <property type="entry name" value="Protein kinase-like (PK-like)"/>
    <property type="match status" value="1"/>
</dbReference>
<dbReference type="PANTHER" id="PTHR12149:SF8">
    <property type="entry name" value="PROTEIN-RIBULOSAMINE 3-KINASE"/>
    <property type="match status" value="1"/>
</dbReference>
<dbReference type="InterPro" id="IPR016477">
    <property type="entry name" value="Fructo-/Ketosamine-3-kinase"/>
</dbReference>